<sequence length="131" mass="15306">MRNSAKQWISLSLLGLMLIKVWVIPLLYLDYEIRREYIAANFCENKNRPQMHCNGKCYLAKRIASLDEQEKRQAEKNYLSRLIDQAMDQRVDFFFTRQPVTVGLLPRTGFPITSSFTPRIAADDIFHPPLV</sequence>
<organism evidence="1">
    <name type="scientific">Dyadobacter sp. 676</name>
    <dbReference type="NCBI Taxonomy" id="3088362"/>
    <lineage>
        <taxon>Bacteria</taxon>
        <taxon>Pseudomonadati</taxon>
        <taxon>Bacteroidota</taxon>
        <taxon>Cytophagia</taxon>
        <taxon>Cytophagales</taxon>
        <taxon>Spirosomataceae</taxon>
        <taxon>Dyadobacter</taxon>
    </lineage>
</organism>
<dbReference type="AlphaFoldDB" id="A0AAU8FTW6"/>
<dbReference type="RefSeq" id="WP_353723083.1">
    <property type="nucleotide sequence ID" value="NZ_CP159289.1"/>
</dbReference>
<protein>
    <submittedName>
        <fullName evidence="1">Uncharacterized protein</fullName>
    </submittedName>
</protein>
<proteinExistence type="predicted"/>
<dbReference type="EMBL" id="CP159289">
    <property type="protein sequence ID" value="XCH27843.1"/>
    <property type="molecule type" value="Genomic_DNA"/>
</dbReference>
<reference evidence="1" key="1">
    <citation type="submission" date="2024-06" db="EMBL/GenBank/DDBJ databases">
        <title>Sequencing and assembly of the genome of Dyadobacter sp. strain 676, a symbiont of Cyamopsis tetragonoloba.</title>
        <authorList>
            <person name="Guro P."/>
            <person name="Sazanova A."/>
            <person name="Kuznetsova I."/>
            <person name="Belimov A."/>
            <person name="Safronova V."/>
        </authorList>
    </citation>
    <scope>NUCLEOTIDE SEQUENCE</scope>
    <source>
        <strain evidence="1">676</strain>
    </source>
</reference>
<accession>A0AAU8FTW6</accession>
<name>A0AAU8FTW6_9BACT</name>
<evidence type="ECO:0000313" key="1">
    <source>
        <dbReference type="EMBL" id="XCH27843.1"/>
    </source>
</evidence>
<gene>
    <name evidence="1" type="ORF">ABV298_16220</name>
</gene>